<feature type="transmembrane region" description="Helical" evidence="1">
    <location>
        <begin position="72"/>
        <end position="93"/>
    </location>
</feature>
<comment type="caution">
    <text evidence="2">The sequence shown here is derived from an EMBL/GenBank/DDBJ whole genome shotgun (WGS) entry which is preliminary data.</text>
</comment>
<proteinExistence type="predicted"/>
<keyword evidence="1" id="KW-0812">Transmembrane</keyword>
<name>A0ABW0IEU1_9BACT</name>
<dbReference type="InterPro" id="IPR025250">
    <property type="entry name" value="DUF4199"/>
</dbReference>
<accession>A0ABW0IEU1</accession>
<evidence type="ECO:0000256" key="1">
    <source>
        <dbReference type="SAM" id="Phobius"/>
    </source>
</evidence>
<evidence type="ECO:0000313" key="2">
    <source>
        <dbReference type="EMBL" id="MFC5412000.1"/>
    </source>
</evidence>
<dbReference type="Proteomes" id="UP001596106">
    <property type="component" value="Unassembled WGS sequence"/>
</dbReference>
<feature type="transmembrane region" description="Helical" evidence="1">
    <location>
        <begin position="141"/>
        <end position="163"/>
    </location>
</feature>
<reference evidence="3" key="1">
    <citation type="journal article" date="2019" name="Int. J. Syst. Evol. Microbiol.">
        <title>The Global Catalogue of Microorganisms (GCM) 10K type strain sequencing project: providing services to taxonomists for standard genome sequencing and annotation.</title>
        <authorList>
            <consortium name="The Broad Institute Genomics Platform"/>
            <consortium name="The Broad Institute Genome Sequencing Center for Infectious Disease"/>
            <person name="Wu L."/>
            <person name="Ma J."/>
        </authorList>
    </citation>
    <scope>NUCLEOTIDE SEQUENCE [LARGE SCALE GENOMIC DNA]</scope>
    <source>
        <strain evidence="3">CCUG 55250</strain>
    </source>
</reference>
<evidence type="ECO:0000313" key="3">
    <source>
        <dbReference type="Proteomes" id="UP001596106"/>
    </source>
</evidence>
<dbReference type="Pfam" id="PF13858">
    <property type="entry name" value="DUF4199"/>
    <property type="match status" value="1"/>
</dbReference>
<feature type="transmembrane region" description="Helical" evidence="1">
    <location>
        <begin position="12"/>
        <end position="35"/>
    </location>
</feature>
<feature type="transmembrane region" description="Helical" evidence="1">
    <location>
        <begin position="41"/>
        <end position="60"/>
    </location>
</feature>
<dbReference type="EMBL" id="JBHSMA010000009">
    <property type="protein sequence ID" value="MFC5412000.1"/>
    <property type="molecule type" value="Genomic_DNA"/>
</dbReference>
<keyword evidence="1" id="KW-0472">Membrane</keyword>
<organism evidence="2 3">
    <name type="scientific">Larkinella bovis</name>
    <dbReference type="NCBI Taxonomy" id="683041"/>
    <lineage>
        <taxon>Bacteria</taxon>
        <taxon>Pseudomonadati</taxon>
        <taxon>Bacteroidota</taxon>
        <taxon>Cytophagia</taxon>
        <taxon>Cytophagales</taxon>
        <taxon>Spirosomataceae</taxon>
        <taxon>Larkinella</taxon>
    </lineage>
</organism>
<protein>
    <submittedName>
        <fullName evidence="2">DUF4199 domain-containing protein</fullName>
    </submittedName>
</protein>
<keyword evidence="3" id="KW-1185">Reference proteome</keyword>
<sequence>MEEKPSLARVALKWGLISGVIFMVYTTIINVAGLFTNQSMQWISLVIAIAVAIMAMRDYRALNGGFMSYGEGVGLGTLLSVISGLVSITYSLIYTNFIDTTIRQQMLDNAREQLESRGMSDEQIDQAMQFTEKLQSPGLQFMVGVLFSAIFGVLIALVVAAFLRRNKPTFPDFQN</sequence>
<dbReference type="RefSeq" id="WP_379849073.1">
    <property type="nucleotide sequence ID" value="NZ_JBHSMA010000009.1"/>
</dbReference>
<keyword evidence="1" id="KW-1133">Transmembrane helix</keyword>
<gene>
    <name evidence="2" type="ORF">ACFPMF_21935</name>
</gene>